<dbReference type="AlphaFoldDB" id="A0A2N1MCL7"/>
<feature type="non-terminal residue" evidence="1">
    <location>
        <position position="64"/>
    </location>
</feature>
<organism evidence="1 2">
    <name type="scientific">Rhizophagus irregularis</name>
    <dbReference type="NCBI Taxonomy" id="588596"/>
    <lineage>
        <taxon>Eukaryota</taxon>
        <taxon>Fungi</taxon>
        <taxon>Fungi incertae sedis</taxon>
        <taxon>Mucoromycota</taxon>
        <taxon>Glomeromycotina</taxon>
        <taxon>Glomeromycetes</taxon>
        <taxon>Glomerales</taxon>
        <taxon>Glomeraceae</taxon>
        <taxon>Rhizophagus</taxon>
    </lineage>
</organism>
<gene>
    <name evidence="1" type="ORF">RhiirC2_641717</name>
</gene>
<dbReference type="VEuPathDB" id="FungiDB:FUN_011655"/>
<dbReference type="EMBL" id="LLXL01003073">
    <property type="protein sequence ID" value="PKK59376.1"/>
    <property type="molecule type" value="Genomic_DNA"/>
</dbReference>
<accession>A0A2N1MCL7</accession>
<evidence type="ECO:0008006" key="3">
    <source>
        <dbReference type="Google" id="ProtNLM"/>
    </source>
</evidence>
<proteinExistence type="predicted"/>
<reference evidence="1 2" key="2">
    <citation type="submission" date="2017-10" db="EMBL/GenBank/DDBJ databases">
        <title>Extensive intraspecific genome diversity in a model arbuscular mycorrhizal fungus.</title>
        <authorList>
            <person name="Chen E.C.H."/>
            <person name="Morin E."/>
            <person name="Baudet D."/>
            <person name="Noel J."/>
            <person name="Ndikumana S."/>
            <person name="Charron P."/>
            <person name="St-Onge C."/>
            <person name="Giorgi J."/>
            <person name="Grigoriev I.V."/>
            <person name="Roux C."/>
            <person name="Martin F.M."/>
            <person name="Corradi N."/>
        </authorList>
    </citation>
    <scope>NUCLEOTIDE SEQUENCE [LARGE SCALE GENOMIC DNA]</scope>
    <source>
        <strain evidence="1 2">C2</strain>
    </source>
</reference>
<dbReference type="Proteomes" id="UP000233469">
    <property type="component" value="Unassembled WGS sequence"/>
</dbReference>
<name>A0A2N1MCL7_9GLOM</name>
<reference evidence="1 2" key="1">
    <citation type="submission" date="2016-04" db="EMBL/GenBank/DDBJ databases">
        <title>Genome analyses suggest a sexual origin of heterokaryosis in a supposedly ancient asexual fungus.</title>
        <authorList>
            <person name="Ropars J."/>
            <person name="Sedzielewska K."/>
            <person name="Noel J."/>
            <person name="Charron P."/>
            <person name="Farinelli L."/>
            <person name="Marton T."/>
            <person name="Kruger M."/>
            <person name="Pelin A."/>
            <person name="Brachmann A."/>
            <person name="Corradi N."/>
        </authorList>
    </citation>
    <scope>NUCLEOTIDE SEQUENCE [LARGE SCALE GENOMIC DNA]</scope>
    <source>
        <strain evidence="1 2">C2</strain>
    </source>
</reference>
<sequence>LFTDADSAMVSPIHEILPSIKHNYCIWHLRKNLDKNLRGWLRKNYNKFVKAWNKCRNSFSEYEF</sequence>
<evidence type="ECO:0000313" key="1">
    <source>
        <dbReference type="EMBL" id="PKK59376.1"/>
    </source>
</evidence>
<comment type="caution">
    <text evidence="1">The sequence shown here is derived from an EMBL/GenBank/DDBJ whole genome shotgun (WGS) entry which is preliminary data.</text>
</comment>
<protein>
    <recommendedName>
        <fullName evidence="3">MULE transposase domain-containing protein</fullName>
    </recommendedName>
</protein>
<evidence type="ECO:0000313" key="2">
    <source>
        <dbReference type="Proteomes" id="UP000233469"/>
    </source>
</evidence>
<feature type="non-terminal residue" evidence="1">
    <location>
        <position position="1"/>
    </location>
</feature>